<accession>A0A060UX68</accession>
<dbReference type="EMBL" id="LT841305">
    <property type="protein sequence ID" value="SMH67698.1"/>
    <property type="molecule type" value="Genomic_DNA"/>
</dbReference>
<evidence type="ECO:0000256" key="7">
    <source>
        <dbReference type="ARBA" id="ARBA00033210"/>
    </source>
</evidence>
<proteinExistence type="inferred from homology"/>
<dbReference type="EMBL" id="MASQ01000097">
    <property type="protein sequence ID" value="OCB02341.1"/>
    <property type="molecule type" value="Genomic_DNA"/>
</dbReference>
<gene>
    <name evidence="10" type="primary">apaH</name>
    <name evidence="12" type="ORF">AFERRI_50900</name>
    <name evidence="10" type="ORF">AFERRI_530233</name>
    <name evidence="11" type="ORF">BBC27_13490</name>
</gene>
<evidence type="ECO:0000313" key="14">
    <source>
        <dbReference type="Proteomes" id="UP000193925"/>
    </source>
</evidence>
<dbReference type="RefSeq" id="WP_035194288.1">
    <property type="nucleotide sequence ID" value="NZ_CCCS020000049.1"/>
</dbReference>
<dbReference type="SUPFAM" id="SSF56300">
    <property type="entry name" value="Metallo-dependent phosphatases"/>
    <property type="match status" value="1"/>
</dbReference>
<evidence type="ECO:0000313" key="11">
    <source>
        <dbReference type="EMBL" id="OCB02341.1"/>
    </source>
</evidence>
<evidence type="ECO:0000256" key="6">
    <source>
        <dbReference type="ARBA" id="ARBA00032248"/>
    </source>
</evidence>
<dbReference type="AlphaFoldDB" id="A0A060UX68"/>
<dbReference type="PANTHER" id="PTHR42850:SF11">
    <property type="entry name" value="BIS(5'-NUCLEOSYL)-TETRAPHOSPHATASE [SYMMETRICAL]"/>
    <property type="match status" value="1"/>
</dbReference>
<dbReference type="GO" id="GO:0016791">
    <property type="term" value="F:phosphatase activity"/>
    <property type="evidence" value="ECO:0007669"/>
    <property type="project" value="TreeGrafter"/>
</dbReference>
<dbReference type="EC" id="3.6.1.41" evidence="3"/>
<evidence type="ECO:0000256" key="5">
    <source>
        <dbReference type="ARBA" id="ARBA00031248"/>
    </source>
</evidence>
<evidence type="ECO:0000259" key="9">
    <source>
        <dbReference type="Pfam" id="PF00149"/>
    </source>
</evidence>
<organism evidence="10">
    <name type="scientific">Acidithiobacillus ferrivorans</name>
    <dbReference type="NCBI Taxonomy" id="160808"/>
    <lineage>
        <taxon>Bacteria</taxon>
        <taxon>Pseudomonadati</taxon>
        <taxon>Pseudomonadota</taxon>
        <taxon>Acidithiobacillia</taxon>
        <taxon>Acidithiobacillales</taxon>
        <taxon>Acidithiobacillaceae</taxon>
        <taxon>Acidithiobacillus</taxon>
    </lineage>
</organism>
<evidence type="ECO:0000256" key="3">
    <source>
        <dbReference type="ARBA" id="ARBA00012506"/>
    </source>
</evidence>
<dbReference type="Pfam" id="PF00149">
    <property type="entry name" value="Metallophos"/>
    <property type="match status" value="1"/>
</dbReference>
<dbReference type="GO" id="GO:0008803">
    <property type="term" value="F:bis(5'-nucleosyl)-tetraphosphatase (symmetrical) activity"/>
    <property type="evidence" value="ECO:0007669"/>
    <property type="project" value="UniProtKB-EC"/>
</dbReference>
<comment type="function">
    <text evidence="1">Hydrolyzes diadenosine 5',5'''-P1,P4-tetraphosphate to yield ADP.</text>
</comment>
<reference evidence="10" key="1">
    <citation type="submission" date="2014-03" db="EMBL/GenBank/DDBJ databases">
        <authorList>
            <person name="Genoscope - CEA"/>
        </authorList>
    </citation>
    <scope>NUCLEOTIDE SEQUENCE [LARGE SCALE GENOMIC DNA]</scope>
    <source>
        <strain evidence="10">CF27</strain>
    </source>
</reference>
<evidence type="ECO:0000256" key="1">
    <source>
        <dbReference type="ARBA" id="ARBA00003413"/>
    </source>
</evidence>
<dbReference type="PIRSF" id="PIRSF000903">
    <property type="entry name" value="B5n-ttraPtase_sm"/>
    <property type="match status" value="1"/>
</dbReference>
<reference evidence="10" key="2">
    <citation type="submission" date="2014-07" db="EMBL/GenBank/DDBJ databases">
        <title>Initial genome analysis of the psychrotolerant acidophile Acidithiobacillus ferrivorans CF27: insights into iron and sulfur oxidation pathways and into biofilm formation.</title>
        <authorList>
            <person name="Talla E."/>
            <person name="Hedrich S."/>
            <person name="Mangenot S."/>
            <person name="Ji B."/>
            <person name="Johnson D.B."/>
            <person name="Barbe V."/>
            <person name="Bonnefoy V."/>
        </authorList>
    </citation>
    <scope>NUCLEOTIDE SEQUENCE [LARGE SCALE GENOMIC DNA]</scope>
    <source>
        <strain evidence="10">CF27</strain>
    </source>
</reference>
<dbReference type="NCBIfam" id="NF001204">
    <property type="entry name" value="PRK00166.1"/>
    <property type="match status" value="1"/>
</dbReference>
<feature type="domain" description="Calcineurin-like phosphoesterase" evidence="9">
    <location>
        <begin position="4"/>
        <end position="75"/>
    </location>
</feature>
<dbReference type="InterPro" id="IPR004617">
    <property type="entry name" value="ApaH"/>
</dbReference>
<evidence type="ECO:0000256" key="4">
    <source>
        <dbReference type="ARBA" id="ARBA00022801"/>
    </source>
</evidence>
<evidence type="ECO:0000313" key="12">
    <source>
        <dbReference type="EMBL" id="SMH67698.1"/>
    </source>
</evidence>
<dbReference type="InterPro" id="IPR029052">
    <property type="entry name" value="Metallo-depent_PP-like"/>
</dbReference>
<dbReference type="EMBL" id="CCCS020000049">
    <property type="protein sequence ID" value="CDQ11338.1"/>
    <property type="molecule type" value="Genomic_DNA"/>
</dbReference>
<keyword evidence="14" id="KW-1185">Reference proteome</keyword>
<dbReference type="Proteomes" id="UP000093129">
    <property type="component" value="Unassembled WGS sequence"/>
</dbReference>
<evidence type="ECO:0000313" key="13">
    <source>
        <dbReference type="Proteomes" id="UP000093129"/>
    </source>
</evidence>
<dbReference type="Proteomes" id="UP000193925">
    <property type="component" value="Chromosome AFERRI"/>
</dbReference>
<dbReference type="PANTHER" id="PTHR42850">
    <property type="entry name" value="METALLOPHOSPHOESTERASE"/>
    <property type="match status" value="1"/>
</dbReference>
<evidence type="ECO:0000256" key="8">
    <source>
        <dbReference type="ARBA" id="ARBA00049417"/>
    </source>
</evidence>
<evidence type="ECO:0000256" key="2">
    <source>
        <dbReference type="ARBA" id="ARBA00005419"/>
    </source>
</evidence>
<evidence type="ECO:0000313" key="10">
    <source>
        <dbReference type="EMBL" id="CDQ11338.1"/>
    </source>
</evidence>
<dbReference type="InterPro" id="IPR050126">
    <property type="entry name" value="Ap4A_hydrolase"/>
</dbReference>
<sequence>MNAIYAMGDLQGCYAPFSALLEQIGFTPQTDQLWLAGDLVNRGPDSHVLINRLYTWHERVRVVLGNHDFYALARWAGITPAKKSDTLALLLADPQVDEWMEWLRSSPLLHTDPQLGWTMVHAAIHPDWDIATAQGHADAVENALHDRHWRRFMRSLWAAPAPNRWQDCRNEEEAQRFRVAVFTRARYVTAKGFFSWPNTPPKDTAHEFAPWHQRFFEKQSSGAIICGHWATQGLLVQPRLLALDSGCVWGRQLSAARIDGTEPVIYQTSCPMFAQPDNK</sequence>
<dbReference type="GO" id="GO:0005737">
    <property type="term" value="C:cytoplasm"/>
    <property type="evidence" value="ECO:0007669"/>
    <property type="project" value="TreeGrafter"/>
</dbReference>
<reference evidence="12 14" key="4">
    <citation type="submission" date="2017-03" db="EMBL/GenBank/DDBJ databases">
        <authorList>
            <person name="Regsiter A."/>
            <person name="William W."/>
        </authorList>
    </citation>
    <scope>NUCLEOTIDE SEQUENCE [LARGE SCALE GENOMIC DNA]</scope>
    <source>
        <strain evidence="12">PRJEB5721</strain>
    </source>
</reference>
<name>A0A060UX68_9PROT</name>
<comment type="catalytic activity">
    <reaction evidence="8">
        <text>P(1),P(4)-bis(5'-adenosyl) tetraphosphate + H2O = 2 ADP + 2 H(+)</text>
        <dbReference type="Rhea" id="RHEA:24252"/>
        <dbReference type="ChEBI" id="CHEBI:15377"/>
        <dbReference type="ChEBI" id="CHEBI:15378"/>
        <dbReference type="ChEBI" id="CHEBI:58141"/>
        <dbReference type="ChEBI" id="CHEBI:456216"/>
        <dbReference type="EC" id="3.6.1.41"/>
    </reaction>
</comment>
<protein>
    <recommendedName>
        <fullName evidence="3">bis(5'-nucleosyl)-tetraphosphatase (symmetrical)</fullName>
        <ecNumber evidence="3">3.6.1.41</ecNumber>
    </recommendedName>
    <alternativeName>
        <fullName evidence="6">Ap4A hydrolase</fullName>
    </alternativeName>
    <alternativeName>
        <fullName evidence="5">Diadenosine 5',5'''-P1,P4-tetraphosphate pyrophosphohydrolase</fullName>
    </alternativeName>
    <alternativeName>
        <fullName evidence="7">Diadenosine tetraphosphatase</fullName>
    </alternativeName>
</protein>
<keyword evidence="4 10" id="KW-0378">Hydrolase</keyword>
<dbReference type="Gene3D" id="3.60.21.10">
    <property type="match status" value="1"/>
</dbReference>
<comment type="similarity">
    <text evidence="2">Belongs to the Ap4A hydrolase family.</text>
</comment>
<reference evidence="11 13" key="3">
    <citation type="submission" date="2016-07" db="EMBL/GenBank/DDBJ databases">
        <title>Draft genome of a psychrotolerant acidophile Acidithiobacillus ferrivorans strain YL15.</title>
        <authorList>
            <person name="Peng T."/>
            <person name="Ma L."/>
            <person name="Nan M."/>
            <person name="An N."/>
            <person name="Wang M."/>
            <person name="Qiu G."/>
            <person name="Zeng W."/>
        </authorList>
    </citation>
    <scope>NUCLEOTIDE SEQUENCE [LARGE SCALE GENOMIC DNA]</scope>
    <source>
        <strain evidence="11 13">YL15</strain>
    </source>
</reference>
<dbReference type="GO" id="GO:0110154">
    <property type="term" value="P:RNA decapping"/>
    <property type="evidence" value="ECO:0007669"/>
    <property type="project" value="TreeGrafter"/>
</dbReference>
<dbReference type="InterPro" id="IPR004843">
    <property type="entry name" value="Calcineurin-like_PHP"/>
</dbReference>